<keyword evidence="5" id="KW-0472">Membrane</keyword>
<dbReference type="GO" id="GO:0046036">
    <property type="term" value="P:CTP metabolic process"/>
    <property type="evidence" value="ECO:0007669"/>
    <property type="project" value="TreeGrafter"/>
</dbReference>
<dbReference type="OrthoDB" id="6372431at2759"/>
<dbReference type="Pfam" id="PF01150">
    <property type="entry name" value="GDA1_CD39"/>
    <property type="match status" value="1"/>
</dbReference>
<keyword evidence="2 6" id="KW-0378">Hydrolase</keyword>
<comment type="caution">
    <text evidence="6">The sequence shown here is derived from an EMBL/GenBank/DDBJ whole genome shotgun (WGS) entry which is preliminary data.</text>
</comment>
<keyword evidence="4" id="KW-0067">ATP-binding</keyword>
<dbReference type="OMA" id="QYDVMEE"/>
<dbReference type="GO" id="GO:0006256">
    <property type="term" value="P:UDP catabolic process"/>
    <property type="evidence" value="ECO:0007669"/>
    <property type="project" value="TreeGrafter"/>
</dbReference>
<organism evidence="6 7">
    <name type="scientific">Thelohanellus kitauei</name>
    <name type="common">Myxosporean</name>
    <dbReference type="NCBI Taxonomy" id="669202"/>
    <lineage>
        <taxon>Eukaryota</taxon>
        <taxon>Metazoa</taxon>
        <taxon>Cnidaria</taxon>
        <taxon>Myxozoa</taxon>
        <taxon>Myxosporea</taxon>
        <taxon>Bivalvulida</taxon>
        <taxon>Platysporina</taxon>
        <taxon>Myxobolidae</taxon>
        <taxon>Thelohanellus</taxon>
    </lineage>
</organism>
<dbReference type="GO" id="GO:0017111">
    <property type="term" value="F:ribonucleoside triphosphate phosphatase activity"/>
    <property type="evidence" value="ECO:0007669"/>
    <property type="project" value="TreeGrafter"/>
</dbReference>
<sequence>MLIVRRLGMRVFTYIKRSLFSLSRRFKKTYFYFIVTILFFVLVFYVKLTYQVDPLSTRVYAALIDCGSSASRIYIYYWQPGSGRIHSSGQPLPEITRLRDKFGKTVSIKDDTPLASFENSPDSSLAHLTSFIEKSYQFIPERKHSETQLYILATAGMRLINPEKAKKLVSVLKEGLPRTIKYQVRNIEVISGRLEGVFMWISLNYILRRFQEHCGNTHGTFETGGASMQIAFEVQEKVETTTSFSYVCPLDFRETTHNVFSTTFLGLGTGSAYKHYSNRFFSPLKFQNEIEHHADPCLPLNCQLSDAHGPKKGTGATDECFRRLNHVFDEYLKHKENFSNYGLYKKVFKTFTDQRNMTFYGLSEFWFAFNDFLHYRGPLLPSFYWDVNKEFCDKDCGFHQNELKKGMYATKENKHMIMQCFKVPFLRFLIEKFLPPKMCNPIIGLQTYNGELVEWTYGAILYYITNNSA</sequence>
<gene>
    <name evidence="6" type="ORF">RF11_11172</name>
</gene>
<feature type="active site" description="Proton acceptor" evidence="3">
    <location>
        <position position="195"/>
    </location>
</feature>
<evidence type="ECO:0000313" key="6">
    <source>
        <dbReference type="EMBL" id="KII65923.1"/>
    </source>
</evidence>
<protein>
    <submittedName>
        <fullName evidence="6">Ectonucleoside triphosphate diphosphohydrolase 7</fullName>
    </submittedName>
</protein>
<evidence type="ECO:0000256" key="4">
    <source>
        <dbReference type="PIRSR" id="PIRSR600407-2"/>
    </source>
</evidence>
<reference evidence="6 7" key="1">
    <citation type="journal article" date="2014" name="Genome Biol. Evol.">
        <title>The genome of the myxosporean Thelohanellus kitauei shows adaptations to nutrient acquisition within its fish host.</title>
        <authorList>
            <person name="Yang Y."/>
            <person name="Xiong J."/>
            <person name="Zhou Z."/>
            <person name="Huo F."/>
            <person name="Miao W."/>
            <person name="Ran C."/>
            <person name="Liu Y."/>
            <person name="Zhang J."/>
            <person name="Feng J."/>
            <person name="Wang M."/>
            <person name="Wang M."/>
            <person name="Wang L."/>
            <person name="Yao B."/>
        </authorList>
    </citation>
    <scope>NUCLEOTIDE SEQUENCE [LARGE SCALE GENOMIC DNA]</scope>
    <source>
        <strain evidence="6">Wuqing</strain>
    </source>
</reference>
<dbReference type="GO" id="GO:0016020">
    <property type="term" value="C:membrane"/>
    <property type="evidence" value="ECO:0007669"/>
    <property type="project" value="TreeGrafter"/>
</dbReference>
<dbReference type="InterPro" id="IPR000407">
    <property type="entry name" value="GDA1_CD39_NTPase"/>
</dbReference>
<dbReference type="GO" id="GO:0005524">
    <property type="term" value="F:ATP binding"/>
    <property type="evidence" value="ECO:0007669"/>
    <property type="project" value="UniProtKB-KW"/>
</dbReference>
<evidence type="ECO:0000313" key="7">
    <source>
        <dbReference type="Proteomes" id="UP000031668"/>
    </source>
</evidence>
<dbReference type="AlphaFoldDB" id="A0A0C2J9V1"/>
<keyword evidence="5" id="KW-0812">Transmembrane</keyword>
<evidence type="ECO:0000256" key="3">
    <source>
        <dbReference type="PIRSR" id="PIRSR600407-1"/>
    </source>
</evidence>
<dbReference type="GO" id="GO:0005794">
    <property type="term" value="C:Golgi apparatus"/>
    <property type="evidence" value="ECO:0007669"/>
    <property type="project" value="TreeGrafter"/>
</dbReference>
<comment type="similarity">
    <text evidence="1">Belongs to the GDA1/CD39 NTPase family.</text>
</comment>
<dbReference type="EMBL" id="JWZT01003671">
    <property type="protein sequence ID" value="KII65923.1"/>
    <property type="molecule type" value="Genomic_DNA"/>
</dbReference>
<evidence type="ECO:0000256" key="5">
    <source>
        <dbReference type="SAM" id="Phobius"/>
    </source>
</evidence>
<dbReference type="PANTHER" id="PTHR11782:SF121">
    <property type="entry name" value="NUCLEOSIDE-DIPHOSPHATASE MIG-23"/>
    <property type="match status" value="1"/>
</dbReference>
<dbReference type="GO" id="GO:0045134">
    <property type="term" value="F:UDP phosphatase activity"/>
    <property type="evidence" value="ECO:0007669"/>
    <property type="project" value="TreeGrafter"/>
</dbReference>
<dbReference type="Proteomes" id="UP000031668">
    <property type="component" value="Unassembled WGS sequence"/>
</dbReference>
<name>A0A0C2J9V1_THEKT</name>
<evidence type="ECO:0000256" key="2">
    <source>
        <dbReference type="ARBA" id="ARBA00022801"/>
    </source>
</evidence>
<dbReference type="CDD" id="cd24003">
    <property type="entry name" value="ASKHA_NBD_GDA1_CD39_NTPase"/>
    <property type="match status" value="1"/>
</dbReference>
<accession>A0A0C2J9V1</accession>
<dbReference type="GO" id="GO:0004382">
    <property type="term" value="F:GDP phosphatase activity"/>
    <property type="evidence" value="ECO:0007669"/>
    <property type="project" value="TreeGrafter"/>
</dbReference>
<dbReference type="Gene3D" id="3.30.420.150">
    <property type="entry name" value="Exopolyphosphatase. Domain 2"/>
    <property type="match status" value="1"/>
</dbReference>
<keyword evidence="4" id="KW-0547">Nucleotide-binding</keyword>
<feature type="transmembrane region" description="Helical" evidence="5">
    <location>
        <begin position="30"/>
        <end position="48"/>
    </location>
</feature>
<proteinExistence type="inferred from homology"/>
<keyword evidence="5" id="KW-1133">Transmembrane helix</keyword>
<dbReference type="Gene3D" id="3.30.420.40">
    <property type="match status" value="1"/>
</dbReference>
<feature type="binding site" evidence="4">
    <location>
        <begin position="225"/>
        <end position="229"/>
    </location>
    <ligand>
        <name>ATP</name>
        <dbReference type="ChEBI" id="CHEBI:30616"/>
    </ligand>
</feature>
<evidence type="ECO:0000256" key="1">
    <source>
        <dbReference type="ARBA" id="ARBA00009283"/>
    </source>
</evidence>
<keyword evidence="7" id="KW-1185">Reference proteome</keyword>
<dbReference type="PANTHER" id="PTHR11782">
    <property type="entry name" value="ADENOSINE/GUANOSINE DIPHOSPHATASE"/>
    <property type="match status" value="1"/>
</dbReference>